<evidence type="ECO:0000313" key="2">
    <source>
        <dbReference type="EMBL" id="CAL2107871.1"/>
    </source>
</evidence>
<dbReference type="InterPro" id="IPR001932">
    <property type="entry name" value="PPM-type_phosphatase-like_dom"/>
</dbReference>
<evidence type="ECO:0000313" key="3">
    <source>
        <dbReference type="Proteomes" id="UP001497602"/>
    </source>
</evidence>
<gene>
    <name evidence="2" type="ORF">T190115A13A_50113</name>
</gene>
<accession>A0ABP1FC17</accession>
<organism evidence="2 3">
    <name type="scientific">Tenacibaculum vairaonense</name>
    <dbReference type="NCBI Taxonomy" id="3137860"/>
    <lineage>
        <taxon>Bacteria</taxon>
        <taxon>Pseudomonadati</taxon>
        <taxon>Bacteroidota</taxon>
        <taxon>Flavobacteriia</taxon>
        <taxon>Flavobacteriales</taxon>
        <taxon>Flavobacteriaceae</taxon>
        <taxon>Tenacibaculum</taxon>
    </lineage>
</organism>
<dbReference type="RefSeq" id="WP_348739468.1">
    <property type="nucleotide sequence ID" value="NZ_CAXJRC010000042.1"/>
</dbReference>
<evidence type="ECO:0000259" key="1">
    <source>
        <dbReference type="Pfam" id="PF13672"/>
    </source>
</evidence>
<proteinExistence type="predicted"/>
<dbReference type="InterPro" id="IPR036457">
    <property type="entry name" value="PPM-type-like_dom_sf"/>
</dbReference>
<dbReference type="Pfam" id="PF13672">
    <property type="entry name" value="PP2C_2"/>
    <property type="match status" value="1"/>
</dbReference>
<comment type="caution">
    <text evidence="2">The sequence shown here is derived from an EMBL/GenBank/DDBJ whole genome shotgun (WGS) entry which is preliminary data.</text>
</comment>
<dbReference type="EMBL" id="CAXJRC010000042">
    <property type="protein sequence ID" value="CAL2107871.1"/>
    <property type="molecule type" value="Genomic_DNA"/>
</dbReference>
<dbReference type="Gene3D" id="3.60.40.10">
    <property type="entry name" value="PPM-type phosphatase domain"/>
    <property type="match status" value="1"/>
</dbReference>
<protein>
    <submittedName>
        <fullName evidence="2">Stage II sporulation protein E (SpoIIE)</fullName>
    </submittedName>
</protein>
<keyword evidence="3" id="KW-1185">Reference proteome</keyword>
<sequence>MKIHTTLQIGEFHTKYCEDFLVVENIATNQKLIAVMDGCTMGKESVFAAMLYGKILRNIAKKTFYKDFVTKETTDLKSKLKDIIQELIVAINATKKQLDLDTYELLSTLIISVVDTKETNAEILVVGDGLVCVDEVFYEFEQEDKPDYLGYHLHEDFELWYQKQEQKISITSFKDFSICTDGIFSFKNLKEKNEQKKETKIIQFLLVDKKFINEENCLDRKILYLKQQWNHMPTDDLAIVRFTK</sequence>
<feature type="domain" description="PPM-type phosphatase" evidence="1">
    <location>
        <begin position="17"/>
        <end position="189"/>
    </location>
</feature>
<name>A0ABP1FC17_9FLAO</name>
<reference evidence="2 3" key="1">
    <citation type="submission" date="2024-05" db="EMBL/GenBank/DDBJ databases">
        <authorList>
            <person name="Duchaud E."/>
        </authorList>
    </citation>
    <scope>NUCLEOTIDE SEQUENCE [LARGE SCALE GENOMIC DNA]</scope>
    <source>
        <strain evidence="2">Ena-SAMPLE-TAB-13-05-2024-13:56:06:370-140305</strain>
    </source>
</reference>
<dbReference type="SUPFAM" id="SSF81606">
    <property type="entry name" value="PP2C-like"/>
    <property type="match status" value="1"/>
</dbReference>
<dbReference type="Proteomes" id="UP001497602">
    <property type="component" value="Unassembled WGS sequence"/>
</dbReference>